<feature type="domain" description="AFP-like" evidence="1">
    <location>
        <begin position="284"/>
        <end position="335"/>
    </location>
</feature>
<dbReference type="InterPro" id="IPR020007">
    <property type="entry name" value="NeuB/NeuA"/>
</dbReference>
<dbReference type="InterPro" id="IPR051690">
    <property type="entry name" value="PseI-like"/>
</dbReference>
<dbReference type="InterPro" id="IPR013974">
    <property type="entry name" value="SAF"/>
</dbReference>
<keyword evidence="2" id="KW-0808">Transferase</keyword>
<proteinExistence type="predicted"/>
<dbReference type="STRING" id="59922.P9303_01101"/>
<dbReference type="GO" id="GO:0050462">
    <property type="term" value="F:N-acetylneuraminate synthase activity"/>
    <property type="evidence" value="ECO:0007669"/>
    <property type="project" value="UniProtKB-EC"/>
</dbReference>
<dbReference type="InterPro" id="IPR013785">
    <property type="entry name" value="Aldolase_TIM"/>
</dbReference>
<accession>A2C5V5</accession>
<dbReference type="KEGG" id="pmf:P9303_01101"/>
<dbReference type="PANTHER" id="PTHR42966">
    <property type="entry name" value="N-ACETYLNEURAMINATE SYNTHASE"/>
    <property type="match status" value="1"/>
</dbReference>
<dbReference type="BioCyc" id="PMAR59922:G1G80-106-MONOMER"/>
<evidence type="ECO:0000259" key="1">
    <source>
        <dbReference type="PROSITE" id="PS50844"/>
    </source>
</evidence>
<dbReference type="SUPFAM" id="SSF51269">
    <property type="entry name" value="AFP III-like domain"/>
    <property type="match status" value="1"/>
</dbReference>
<sequence length="335" mass="37891">MAVKIIAEAGVNHNGEIQNAYRLIDSAKFAGADAIKFQSFSSIELTAENAPKAKYQQMYADRSTQREMLARLELNEMEHQLIADYCEKIEIEFLSTAFGQSQLDLLIKLKVQAIKVASGEITHWPLLKEMAKKAYENNLDVYLSTGMSEIKEIQDALDIFIKEDISLGKIFILHCTSHYPAPYNAVNMKALRTLRNTFQCKVGYSDHTTGILTSVVAVALGAEIIEKHITLDQAMKGPDHKASLNPQEFRSMVKEIRNCEEILGQEEKTLQDCERDTRYVARRSIRASEIINKGDVLNEKNLICKRPNDGISPMNYPQILGKRAKREYEIGECID</sequence>
<dbReference type="EC" id="2.5.1.56" evidence="2"/>
<evidence type="ECO:0000313" key="2">
    <source>
        <dbReference type="EMBL" id="ABM76865.1"/>
    </source>
</evidence>
<dbReference type="CDD" id="cd11615">
    <property type="entry name" value="SAF_NeuB_like"/>
    <property type="match status" value="1"/>
</dbReference>
<dbReference type="RefSeq" id="WP_011824796.1">
    <property type="nucleotide sequence ID" value="NC_008820.1"/>
</dbReference>
<dbReference type="EMBL" id="CP000554">
    <property type="protein sequence ID" value="ABM76865.1"/>
    <property type="molecule type" value="Genomic_DNA"/>
</dbReference>
<evidence type="ECO:0000313" key="3">
    <source>
        <dbReference type="Proteomes" id="UP000002274"/>
    </source>
</evidence>
<dbReference type="InterPro" id="IPR006190">
    <property type="entry name" value="SAF_AFP_Neu5Ac"/>
</dbReference>
<dbReference type="InterPro" id="IPR013132">
    <property type="entry name" value="PseI/NeuA/B-like_N"/>
</dbReference>
<organism evidence="2 3">
    <name type="scientific">Prochlorococcus marinus (strain MIT 9303)</name>
    <dbReference type="NCBI Taxonomy" id="59922"/>
    <lineage>
        <taxon>Bacteria</taxon>
        <taxon>Bacillati</taxon>
        <taxon>Cyanobacteriota</taxon>
        <taxon>Cyanophyceae</taxon>
        <taxon>Synechococcales</taxon>
        <taxon>Prochlorococcaceae</taxon>
        <taxon>Prochlorococcus</taxon>
    </lineage>
</organism>
<dbReference type="InterPro" id="IPR036732">
    <property type="entry name" value="AFP_Neu5c_C_sf"/>
</dbReference>
<dbReference type="Pfam" id="PF08666">
    <property type="entry name" value="SAF"/>
    <property type="match status" value="1"/>
</dbReference>
<gene>
    <name evidence="2" type="primary">spsE</name>
    <name evidence="2" type="ordered locus">P9303_01101</name>
</gene>
<name>A2C5V5_PROM3</name>
<dbReference type="AlphaFoldDB" id="A2C5V5"/>
<dbReference type="InterPro" id="IPR057736">
    <property type="entry name" value="SAF_PseI/NeuA/NeuB"/>
</dbReference>
<dbReference type="SUPFAM" id="SSF51569">
    <property type="entry name" value="Aldolase"/>
    <property type="match status" value="1"/>
</dbReference>
<dbReference type="PROSITE" id="PS50844">
    <property type="entry name" value="AFP_LIKE"/>
    <property type="match status" value="1"/>
</dbReference>
<dbReference type="NCBIfam" id="TIGR03569">
    <property type="entry name" value="NeuB_NnaB"/>
    <property type="match status" value="1"/>
</dbReference>
<dbReference type="Pfam" id="PF03102">
    <property type="entry name" value="NeuB"/>
    <property type="match status" value="1"/>
</dbReference>
<dbReference type="Proteomes" id="UP000002274">
    <property type="component" value="Chromosome"/>
</dbReference>
<dbReference type="GO" id="GO:0016051">
    <property type="term" value="P:carbohydrate biosynthetic process"/>
    <property type="evidence" value="ECO:0007669"/>
    <property type="project" value="InterPro"/>
</dbReference>
<reference evidence="2 3" key="1">
    <citation type="journal article" date="2007" name="PLoS Genet.">
        <title>Patterns and implications of gene gain and loss in the evolution of Prochlorococcus.</title>
        <authorList>
            <person name="Kettler G.C."/>
            <person name="Martiny A.C."/>
            <person name="Huang K."/>
            <person name="Zucker J."/>
            <person name="Coleman M.L."/>
            <person name="Rodrigue S."/>
            <person name="Chen F."/>
            <person name="Lapidus A."/>
            <person name="Ferriera S."/>
            <person name="Johnson J."/>
            <person name="Steglich C."/>
            <person name="Church G.M."/>
            <person name="Richardson P."/>
            <person name="Chisholm S.W."/>
        </authorList>
    </citation>
    <scope>NUCLEOTIDE SEQUENCE [LARGE SCALE GENOMIC DNA]</scope>
    <source>
        <strain evidence="2 3">MIT 9303</strain>
    </source>
</reference>
<protein>
    <submittedName>
        <fullName evidence="2">Sialic acid synthase</fullName>
        <ecNumber evidence="2">2.5.1.56</ecNumber>
    </submittedName>
</protein>
<dbReference type="HOGENOM" id="CLU_040465_0_0_3"/>
<dbReference type="GO" id="GO:0047444">
    <property type="term" value="F:N-acylneuraminate-9-phosphate synthase activity"/>
    <property type="evidence" value="ECO:0007669"/>
    <property type="project" value="TreeGrafter"/>
</dbReference>
<dbReference type="Gene3D" id="3.20.20.70">
    <property type="entry name" value="Aldolase class I"/>
    <property type="match status" value="1"/>
</dbReference>
<dbReference type="Gene3D" id="3.90.1210.10">
    <property type="entry name" value="Antifreeze-like/N-acetylneuraminic acid synthase C-terminal domain"/>
    <property type="match status" value="1"/>
</dbReference>
<dbReference type="PANTHER" id="PTHR42966:SF1">
    <property type="entry name" value="SIALIC ACID SYNTHASE"/>
    <property type="match status" value="1"/>
</dbReference>